<gene>
    <name evidence="1" type="ORF">HRR80_006834</name>
</gene>
<dbReference type="Proteomes" id="UP001161757">
    <property type="component" value="Unassembled WGS sequence"/>
</dbReference>
<accession>A0AAN6EPG1</accession>
<dbReference type="AlphaFoldDB" id="A0AAN6EPG1"/>
<evidence type="ECO:0000313" key="2">
    <source>
        <dbReference type="Proteomes" id="UP001161757"/>
    </source>
</evidence>
<dbReference type="EMBL" id="JAJGCB010000015">
    <property type="protein sequence ID" value="KAJ8989107.1"/>
    <property type="molecule type" value="Genomic_DNA"/>
</dbReference>
<reference evidence="1" key="1">
    <citation type="submission" date="2023-01" db="EMBL/GenBank/DDBJ databases">
        <title>Exophiala dermititidis isolated from Cystic Fibrosis Patient.</title>
        <authorList>
            <person name="Kurbessoian T."/>
            <person name="Crocker A."/>
            <person name="Murante D."/>
            <person name="Hogan D.A."/>
            <person name="Stajich J.E."/>
        </authorList>
    </citation>
    <scope>NUCLEOTIDE SEQUENCE</scope>
    <source>
        <strain evidence="1">Ex8</strain>
    </source>
</reference>
<organism evidence="1 2">
    <name type="scientific">Exophiala dermatitidis</name>
    <name type="common">Black yeast-like fungus</name>
    <name type="synonym">Wangiella dermatitidis</name>
    <dbReference type="NCBI Taxonomy" id="5970"/>
    <lineage>
        <taxon>Eukaryota</taxon>
        <taxon>Fungi</taxon>
        <taxon>Dikarya</taxon>
        <taxon>Ascomycota</taxon>
        <taxon>Pezizomycotina</taxon>
        <taxon>Eurotiomycetes</taxon>
        <taxon>Chaetothyriomycetidae</taxon>
        <taxon>Chaetothyriales</taxon>
        <taxon>Herpotrichiellaceae</taxon>
        <taxon>Exophiala</taxon>
    </lineage>
</organism>
<sequence length="115" mass="13225">MEKAQCWVTGIFTSHRIQIKDTLVSFISLQSFLLTVAEQNLVISSLTFGRPPYSKTIKMPLFRQLVVAPWTPFEVPRRPPYARNNQKAFVPAAGDGPISPFEVPRRRLYSYLGRW</sequence>
<proteinExistence type="predicted"/>
<evidence type="ECO:0000313" key="1">
    <source>
        <dbReference type="EMBL" id="KAJ8989107.1"/>
    </source>
</evidence>
<name>A0AAN6EPG1_EXODE</name>
<protein>
    <submittedName>
        <fullName evidence="1">Uncharacterized protein</fullName>
    </submittedName>
</protein>
<comment type="caution">
    <text evidence="1">The sequence shown here is derived from an EMBL/GenBank/DDBJ whole genome shotgun (WGS) entry which is preliminary data.</text>
</comment>